<dbReference type="GO" id="GO:0043565">
    <property type="term" value="F:sequence-specific DNA binding"/>
    <property type="evidence" value="ECO:0007669"/>
    <property type="project" value="InterPro"/>
</dbReference>
<dbReference type="AlphaFoldDB" id="A0A2Z6N1T4"/>
<evidence type="ECO:0000313" key="9">
    <source>
        <dbReference type="Proteomes" id="UP000242715"/>
    </source>
</evidence>
<evidence type="ECO:0000256" key="6">
    <source>
        <dbReference type="SAM" id="MobiDB-lite"/>
    </source>
</evidence>
<organism evidence="8 9">
    <name type="scientific">Trifolium subterraneum</name>
    <name type="common">Subterranean clover</name>
    <dbReference type="NCBI Taxonomy" id="3900"/>
    <lineage>
        <taxon>Eukaryota</taxon>
        <taxon>Viridiplantae</taxon>
        <taxon>Streptophyta</taxon>
        <taxon>Embryophyta</taxon>
        <taxon>Tracheophyta</taxon>
        <taxon>Spermatophyta</taxon>
        <taxon>Magnoliopsida</taxon>
        <taxon>eudicotyledons</taxon>
        <taxon>Gunneridae</taxon>
        <taxon>Pentapetalae</taxon>
        <taxon>rosids</taxon>
        <taxon>fabids</taxon>
        <taxon>Fabales</taxon>
        <taxon>Fabaceae</taxon>
        <taxon>Papilionoideae</taxon>
        <taxon>50 kb inversion clade</taxon>
        <taxon>NPAAA clade</taxon>
        <taxon>Hologalegina</taxon>
        <taxon>IRL clade</taxon>
        <taxon>Trifolieae</taxon>
        <taxon>Trifolium</taxon>
    </lineage>
</organism>
<dbReference type="InterPro" id="IPR003657">
    <property type="entry name" value="WRKY_dom"/>
</dbReference>
<evidence type="ECO:0000256" key="1">
    <source>
        <dbReference type="ARBA" id="ARBA00004123"/>
    </source>
</evidence>
<evidence type="ECO:0000256" key="3">
    <source>
        <dbReference type="ARBA" id="ARBA00023125"/>
    </source>
</evidence>
<dbReference type="Gene3D" id="2.20.25.80">
    <property type="entry name" value="WRKY domain"/>
    <property type="match status" value="1"/>
</dbReference>
<dbReference type="InterPro" id="IPR036576">
    <property type="entry name" value="WRKY_dom_sf"/>
</dbReference>
<keyword evidence="3" id="KW-0238">DNA-binding</keyword>
<accession>A0A2Z6N1T4</accession>
<protein>
    <recommendedName>
        <fullName evidence="7">WRKY domain-containing protein</fullName>
    </recommendedName>
</protein>
<dbReference type="SMART" id="SM00774">
    <property type="entry name" value="WRKY"/>
    <property type="match status" value="1"/>
</dbReference>
<dbReference type="PROSITE" id="PS50811">
    <property type="entry name" value="WRKY"/>
    <property type="match status" value="1"/>
</dbReference>
<dbReference type="SUPFAM" id="SSF118290">
    <property type="entry name" value="WRKY DNA-binding domain"/>
    <property type="match status" value="1"/>
</dbReference>
<proteinExistence type="predicted"/>
<dbReference type="PANTHER" id="PTHR31221:SF42">
    <property type="entry name" value="WRKY TRANSCRIPTION FACTOR 49-RELATED"/>
    <property type="match status" value="1"/>
</dbReference>
<evidence type="ECO:0000259" key="7">
    <source>
        <dbReference type="PROSITE" id="PS50811"/>
    </source>
</evidence>
<dbReference type="InterPro" id="IPR044810">
    <property type="entry name" value="WRKY_plant"/>
</dbReference>
<dbReference type="GO" id="GO:0003700">
    <property type="term" value="F:DNA-binding transcription factor activity"/>
    <property type="evidence" value="ECO:0007669"/>
    <property type="project" value="InterPro"/>
</dbReference>
<evidence type="ECO:0000256" key="5">
    <source>
        <dbReference type="ARBA" id="ARBA00023242"/>
    </source>
</evidence>
<keyword evidence="2" id="KW-0805">Transcription regulation</keyword>
<dbReference type="GO" id="GO:0005634">
    <property type="term" value="C:nucleus"/>
    <property type="evidence" value="ECO:0007669"/>
    <property type="project" value="UniProtKB-SubCell"/>
</dbReference>
<keyword evidence="5" id="KW-0539">Nucleus</keyword>
<evidence type="ECO:0000256" key="4">
    <source>
        <dbReference type="ARBA" id="ARBA00023163"/>
    </source>
</evidence>
<keyword evidence="4" id="KW-0804">Transcription</keyword>
<gene>
    <name evidence="8" type="ORF">TSUD_163790</name>
</gene>
<reference evidence="9" key="1">
    <citation type="journal article" date="2017" name="Front. Plant Sci.">
        <title>Climate Clever Clovers: New Paradigm to Reduce the Environmental Footprint of Ruminants by Breeding Low Methanogenic Forages Utilizing Haplotype Variation.</title>
        <authorList>
            <person name="Kaur P."/>
            <person name="Appels R."/>
            <person name="Bayer P.E."/>
            <person name="Keeble-Gagnere G."/>
            <person name="Wang J."/>
            <person name="Hirakawa H."/>
            <person name="Shirasawa K."/>
            <person name="Vercoe P."/>
            <person name="Stefanova K."/>
            <person name="Durmic Z."/>
            <person name="Nichols P."/>
            <person name="Revell C."/>
            <person name="Isobe S.N."/>
            <person name="Edwards D."/>
            <person name="Erskine W."/>
        </authorList>
    </citation>
    <scope>NUCLEOTIDE SEQUENCE [LARGE SCALE GENOMIC DNA]</scope>
    <source>
        <strain evidence="9">cv. Daliak</strain>
    </source>
</reference>
<sequence length="144" mass="16168">MPLINIESYYRCTNPRCGAKKQVERSIEDPDTLIITYEGLHLHFTYPYFLVGQSHQSNSHPPIKKSKPTSSQGPTQVHKGNDVHEDQIIQEAHEAQTSASLELILPNLLDSTQDKAQKNLGSQGLLEDMVPFMVRNPTNNVDSD</sequence>
<dbReference type="OrthoDB" id="652816at2759"/>
<dbReference type="Pfam" id="PF03106">
    <property type="entry name" value="WRKY"/>
    <property type="match status" value="1"/>
</dbReference>
<name>A0A2Z6N1T4_TRISU</name>
<keyword evidence="9" id="KW-1185">Reference proteome</keyword>
<comment type="subcellular location">
    <subcellularLocation>
        <location evidence="1">Nucleus</location>
    </subcellularLocation>
</comment>
<dbReference type="PANTHER" id="PTHR31221">
    <property type="entry name" value="WRKY TRANSCRIPTION FACTOR PROTEIN 1-RELATED"/>
    <property type="match status" value="1"/>
</dbReference>
<dbReference type="Proteomes" id="UP000242715">
    <property type="component" value="Unassembled WGS sequence"/>
</dbReference>
<evidence type="ECO:0000256" key="2">
    <source>
        <dbReference type="ARBA" id="ARBA00023015"/>
    </source>
</evidence>
<dbReference type="EMBL" id="DF973732">
    <property type="protein sequence ID" value="GAU38804.1"/>
    <property type="molecule type" value="Genomic_DNA"/>
</dbReference>
<feature type="domain" description="WRKY" evidence="7">
    <location>
        <begin position="5"/>
        <end position="43"/>
    </location>
</feature>
<feature type="region of interest" description="Disordered" evidence="6">
    <location>
        <begin position="55"/>
        <end position="79"/>
    </location>
</feature>
<evidence type="ECO:0000313" key="8">
    <source>
        <dbReference type="EMBL" id="GAU38804.1"/>
    </source>
</evidence>